<evidence type="ECO:0000259" key="7">
    <source>
        <dbReference type="PROSITE" id="PS50011"/>
    </source>
</evidence>
<dbReference type="PROSITE" id="PS50011">
    <property type="entry name" value="PROTEIN_KINASE_DOM"/>
    <property type="match status" value="1"/>
</dbReference>
<dbReference type="SMART" id="SM00220">
    <property type="entry name" value="S_TKc"/>
    <property type="match status" value="1"/>
</dbReference>
<evidence type="ECO:0000256" key="2">
    <source>
        <dbReference type="ARBA" id="ARBA00022679"/>
    </source>
</evidence>
<comment type="caution">
    <text evidence="8">The sequence shown here is derived from an EMBL/GenBank/DDBJ whole genome shotgun (WGS) entry which is preliminary data.</text>
</comment>
<dbReference type="EC" id="2.7.11.1" evidence="1"/>
<dbReference type="InterPro" id="IPR008271">
    <property type="entry name" value="Ser/Thr_kinase_AS"/>
</dbReference>
<dbReference type="InterPro" id="IPR000719">
    <property type="entry name" value="Prot_kinase_dom"/>
</dbReference>
<dbReference type="RefSeq" id="WP_380550333.1">
    <property type="nucleotide sequence ID" value="NZ_JBHEZY010000002.1"/>
</dbReference>
<dbReference type="PANTHER" id="PTHR43671:SF13">
    <property type="entry name" value="SERINE_THREONINE-PROTEIN KINASE NEK2"/>
    <property type="match status" value="1"/>
</dbReference>
<organism evidence="8 9">
    <name type="scientific">Streptacidiphilus alkalitolerans</name>
    <dbReference type="NCBI Taxonomy" id="3342712"/>
    <lineage>
        <taxon>Bacteria</taxon>
        <taxon>Bacillati</taxon>
        <taxon>Actinomycetota</taxon>
        <taxon>Actinomycetes</taxon>
        <taxon>Kitasatosporales</taxon>
        <taxon>Streptomycetaceae</taxon>
        <taxon>Streptacidiphilus</taxon>
    </lineage>
</organism>
<dbReference type="SUPFAM" id="SSF56112">
    <property type="entry name" value="Protein kinase-like (PK-like)"/>
    <property type="match status" value="1"/>
</dbReference>
<name>A0ABV6WX32_9ACTN</name>
<dbReference type="InterPro" id="IPR050660">
    <property type="entry name" value="NEK_Ser/Thr_kinase"/>
</dbReference>
<proteinExistence type="predicted"/>
<dbReference type="EMBL" id="JBHEZY010000002">
    <property type="protein sequence ID" value="MFC1430605.1"/>
    <property type="molecule type" value="Genomic_DNA"/>
</dbReference>
<evidence type="ECO:0000256" key="6">
    <source>
        <dbReference type="SAM" id="MobiDB-lite"/>
    </source>
</evidence>
<keyword evidence="5" id="KW-0067">ATP-binding</keyword>
<evidence type="ECO:0000313" key="8">
    <source>
        <dbReference type="EMBL" id="MFC1430605.1"/>
    </source>
</evidence>
<dbReference type="Proteomes" id="UP001592530">
    <property type="component" value="Unassembled WGS sequence"/>
</dbReference>
<dbReference type="Gene3D" id="1.10.510.10">
    <property type="entry name" value="Transferase(Phosphotransferase) domain 1"/>
    <property type="match status" value="1"/>
</dbReference>
<feature type="domain" description="Protein kinase" evidence="7">
    <location>
        <begin position="14"/>
        <end position="274"/>
    </location>
</feature>
<reference evidence="8 9" key="1">
    <citation type="submission" date="2024-09" db="EMBL/GenBank/DDBJ databases">
        <authorList>
            <person name="Lee S.D."/>
        </authorList>
    </citation>
    <scope>NUCLEOTIDE SEQUENCE [LARGE SCALE GENOMIC DNA]</scope>
    <source>
        <strain evidence="8 9">N1-3</strain>
    </source>
</reference>
<protein>
    <recommendedName>
        <fullName evidence="1">non-specific serine/threonine protein kinase</fullName>
        <ecNumber evidence="1">2.7.11.1</ecNumber>
    </recommendedName>
</protein>
<keyword evidence="2 8" id="KW-0808">Transferase</keyword>
<evidence type="ECO:0000313" key="9">
    <source>
        <dbReference type="Proteomes" id="UP001592530"/>
    </source>
</evidence>
<feature type="region of interest" description="Disordered" evidence="6">
    <location>
        <begin position="270"/>
        <end position="301"/>
    </location>
</feature>
<gene>
    <name evidence="8" type="ORF">ACEZDB_07985</name>
</gene>
<dbReference type="PANTHER" id="PTHR43671">
    <property type="entry name" value="SERINE/THREONINE-PROTEIN KINASE NEK"/>
    <property type="match status" value="1"/>
</dbReference>
<evidence type="ECO:0000256" key="4">
    <source>
        <dbReference type="ARBA" id="ARBA00022777"/>
    </source>
</evidence>
<accession>A0ABV6WX32</accession>
<dbReference type="CDD" id="cd14014">
    <property type="entry name" value="STKc_PknB_like"/>
    <property type="match status" value="1"/>
</dbReference>
<evidence type="ECO:0000256" key="5">
    <source>
        <dbReference type="ARBA" id="ARBA00022840"/>
    </source>
</evidence>
<dbReference type="PROSITE" id="PS00108">
    <property type="entry name" value="PROTEIN_KINASE_ST"/>
    <property type="match status" value="1"/>
</dbReference>
<dbReference type="Gene3D" id="3.30.200.20">
    <property type="entry name" value="Phosphorylase Kinase, domain 1"/>
    <property type="match status" value="1"/>
</dbReference>
<evidence type="ECO:0000256" key="3">
    <source>
        <dbReference type="ARBA" id="ARBA00022741"/>
    </source>
</evidence>
<evidence type="ECO:0000256" key="1">
    <source>
        <dbReference type="ARBA" id="ARBA00012513"/>
    </source>
</evidence>
<dbReference type="InterPro" id="IPR011009">
    <property type="entry name" value="Kinase-like_dom_sf"/>
</dbReference>
<sequence>MEEIEDLGDVERRYEVMRQMGEGGQGDLFLARDRRSGMRVALKAQKVRGFESEGYFADLAAELAAEGAHNRQVALVNAIPRVLAMGHYERRRCIVFEFIDGTLLYKLMASHRPIKDVATIASIIGQLCEITSAVHELNITHRDLKPDNVMVEADGRIRLIDLGFATTMNEATKWGCGTIGYAPPEQLGPQPAGVDQRADVFALGCMLLEMTVMHLPYGGHRDGLADEAFPVLPPAPLAEIPAPFERLALDMVQRDRERRPADMHAVLARLRPILPSPGSRRPTKPLTPDPTEYYRSRPAAR</sequence>
<dbReference type="Pfam" id="PF00069">
    <property type="entry name" value="Pkinase"/>
    <property type="match status" value="1"/>
</dbReference>
<keyword evidence="4 8" id="KW-0418">Kinase</keyword>
<dbReference type="GO" id="GO:0004674">
    <property type="term" value="F:protein serine/threonine kinase activity"/>
    <property type="evidence" value="ECO:0007669"/>
    <property type="project" value="UniProtKB-EC"/>
</dbReference>
<keyword evidence="3" id="KW-0547">Nucleotide-binding</keyword>